<organism evidence="1 2">
    <name type="scientific">Ancylostoma ceylanicum</name>
    <dbReference type="NCBI Taxonomy" id="53326"/>
    <lineage>
        <taxon>Eukaryota</taxon>
        <taxon>Metazoa</taxon>
        <taxon>Ecdysozoa</taxon>
        <taxon>Nematoda</taxon>
        <taxon>Chromadorea</taxon>
        <taxon>Rhabditida</taxon>
        <taxon>Rhabditina</taxon>
        <taxon>Rhabditomorpha</taxon>
        <taxon>Strongyloidea</taxon>
        <taxon>Ancylostomatidae</taxon>
        <taxon>Ancylostomatinae</taxon>
        <taxon>Ancylostoma</taxon>
    </lineage>
</organism>
<name>A0A016S5F9_9BILA</name>
<evidence type="ECO:0000313" key="1">
    <source>
        <dbReference type="EMBL" id="EYB85469.1"/>
    </source>
</evidence>
<dbReference type="Proteomes" id="UP000024635">
    <property type="component" value="Unassembled WGS sequence"/>
</dbReference>
<dbReference type="AlphaFoldDB" id="A0A016S5F9"/>
<accession>A0A016S5F9</accession>
<protein>
    <submittedName>
        <fullName evidence="1">Uncharacterized protein</fullName>
    </submittedName>
</protein>
<evidence type="ECO:0000313" key="2">
    <source>
        <dbReference type="Proteomes" id="UP000024635"/>
    </source>
</evidence>
<keyword evidence="2" id="KW-1185">Reference proteome</keyword>
<dbReference type="EMBL" id="JARK01001633">
    <property type="protein sequence ID" value="EYB85469.1"/>
    <property type="molecule type" value="Genomic_DNA"/>
</dbReference>
<gene>
    <name evidence="1" type="primary">Acey_s0297.g1725</name>
    <name evidence="1" type="ORF">Y032_0297g1725</name>
</gene>
<reference evidence="2" key="1">
    <citation type="journal article" date="2015" name="Nat. Genet.">
        <title>The genome and transcriptome of the zoonotic hookworm Ancylostoma ceylanicum identify infection-specific gene families.</title>
        <authorList>
            <person name="Schwarz E.M."/>
            <person name="Hu Y."/>
            <person name="Antoshechkin I."/>
            <person name="Miller M.M."/>
            <person name="Sternberg P.W."/>
            <person name="Aroian R.V."/>
        </authorList>
    </citation>
    <scope>NUCLEOTIDE SEQUENCE</scope>
    <source>
        <strain evidence="2">HY135</strain>
    </source>
</reference>
<comment type="caution">
    <text evidence="1">The sequence shown here is derived from an EMBL/GenBank/DDBJ whole genome shotgun (WGS) entry which is preliminary data.</text>
</comment>
<proteinExistence type="predicted"/>
<sequence>MHGMRPDAARISNSVARPRTTLGAGAQCAFDSILVHGSAFVGVINSESLDAAAEGRCIHSDRRATKRGQFNSKENLKLAYWWWIYTFYRCKLHLLL</sequence>